<feature type="domain" description="Protein kinase" evidence="7">
    <location>
        <begin position="131"/>
        <end position="410"/>
    </location>
</feature>
<organism evidence="8 9">
    <name type="scientific">Zizania palustris</name>
    <name type="common">Northern wild rice</name>
    <dbReference type="NCBI Taxonomy" id="103762"/>
    <lineage>
        <taxon>Eukaryota</taxon>
        <taxon>Viridiplantae</taxon>
        <taxon>Streptophyta</taxon>
        <taxon>Embryophyta</taxon>
        <taxon>Tracheophyta</taxon>
        <taxon>Spermatophyta</taxon>
        <taxon>Magnoliopsida</taxon>
        <taxon>Liliopsida</taxon>
        <taxon>Poales</taxon>
        <taxon>Poaceae</taxon>
        <taxon>BOP clade</taxon>
        <taxon>Oryzoideae</taxon>
        <taxon>Oryzeae</taxon>
        <taxon>Zizaniinae</taxon>
        <taxon>Zizania</taxon>
    </lineage>
</organism>
<dbReference type="GO" id="GO:0004674">
    <property type="term" value="F:protein serine/threonine kinase activity"/>
    <property type="evidence" value="ECO:0007669"/>
    <property type="project" value="UniProtKB-KW"/>
</dbReference>
<dbReference type="PANTHER" id="PTHR47987:SF5">
    <property type="entry name" value="PROTEIN KINASE DOMAIN-CONTAINING PROTEIN"/>
    <property type="match status" value="1"/>
</dbReference>
<dbReference type="InterPro" id="IPR046958">
    <property type="entry name" value="RBK1/2/STUNTED"/>
</dbReference>
<protein>
    <recommendedName>
        <fullName evidence="7">Protein kinase domain-containing protein</fullName>
    </recommendedName>
</protein>
<dbReference type="GO" id="GO:0005524">
    <property type="term" value="F:ATP binding"/>
    <property type="evidence" value="ECO:0007669"/>
    <property type="project" value="UniProtKB-UniRule"/>
</dbReference>
<keyword evidence="9" id="KW-1185">Reference proteome</keyword>
<dbReference type="PROSITE" id="PS00107">
    <property type="entry name" value="PROTEIN_KINASE_ATP"/>
    <property type="match status" value="1"/>
</dbReference>
<evidence type="ECO:0000256" key="6">
    <source>
        <dbReference type="RuleBase" id="RU000304"/>
    </source>
</evidence>
<keyword evidence="3" id="KW-0418">Kinase</keyword>
<evidence type="ECO:0000313" key="9">
    <source>
        <dbReference type="Proteomes" id="UP000729402"/>
    </source>
</evidence>
<dbReference type="PROSITE" id="PS50011">
    <property type="entry name" value="PROTEIN_KINASE_DOM"/>
    <property type="match status" value="1"/>
</dbReference>
<dbReference type="AlphaFoldDB" id="A0A8J5WJ88"/>
<keyword evidence="2 5" id="KW-0547">Nucleotide-binding</keyword>
<dbReference type="FunFam" id="1.10.510.10:FF:000284">
    <property type="entry name" value="Putative receptor-like serine/threonine-protein kinase"/>
    <property type="match status" value="1"/>
</dbReference>
<evidence type="ECO:0000313" key="8">
    <source>
        <dbReference type="EMBL" id="KAG8089556.1"/>
    </source>
</evidence>
<dbReference type="OrthoDB" id="654677at2759"/>
<dbReference type="InterPro" id="IPR000719">
    <property type="entry name" value="Prot_kinase_dom"/>
</dbReference>
<reference evidence="8" key="1">
    <citation type="journal article" date="2021" name="bioRxiv">
        <title>Whole Genome Assembly and Annotation of Northern Wild Rice, Zizania palustris L., Supports a Whole Genome Duplication in the Zizania Genus.</title>
        <authorList>
            <person name="Haas M."/>
            <person name="Kono T."/>
            <person name="Macchietto M."/>
            <person name="Millas R."/>
            <person name="McGilp L."/>
            <person name="Shao M."/>
            <person name="Duquette J."/>
            <person name="Hirsch C.N."/>
            <person name="Kimball J."/>
        </authorList>
    </citation>
    <scope>NUCLEOTIDE SEQUENCE</scope>
    <source>
        <tissue evidence="8">Fresh leaf tissue</tissue>
    </source>
</reference>
<evidence type="ECO:0000256" key="4">
    <source>
        <dbReference type="ARBA" id="ARBA00022840"/>
    </source>
</evidence>
<dbReference type="PANTHER" id="PTHR47987">
    <property type="entry name" value="OS08G0249100 PROTEIN"/>
    <property type="match status" value="1"/>
</dbReference>
<accession>A0A8J5WJ88</accession>
<feature type="binding site" evidence="5">
    <location>
        <position position="159"/>
    </location>
    <ligand>
        <name>ATP</name>
        <dbReference type="ChEBI" id="CHEBI:30616"/>
    </ligand>
</feature>
<dbReference type="SMART" id="SM00220">
    <property type="entry name" value="S_TKc"/>
    <property type="match status" value="1"/>
</dbReference>
<evidence type="ECO:0000256" key="3">
    <source>
        <dbReference type="ARBA" id="ARBA00022777"/>
    </source>
</evidence>
<gene>
    <name evidence="8" type="ORF">GUJ93_ZPchr0011g27280</name>
</gene>
<evidence type="ECO:0000256" key="2">
    <source>
        <dbReference type="ARBA" id="ARBA00022741"/>
    </source>
</evidence>
<keyword evidence="4 5" id="KW-0067">ATP-binding</keyword>
<dbReference type="Pfam" id="PF00069">
    <property type="entry name" value="Pkinase"/>
    <property type="match status" value="1"/>
</dbReference>
<keyword evidence="1" id="KW-0808">Transferase</keyword>
<name>A0A8J5WJ88_ZIZPA</name>
<evidence type="ECO:0000259" key="7">
    <source>
        <dbReference type="PROSITE" id="PS50011"/>
    </source>
</evidence>
<evidence type="ECO:0000256" key="5">
    <source>
        <dbReference type="PROSITE-ProRule" id="PRU10141"/>
    </source>
</evidence>
<keyword evidence="6" id="KW-0723">Serine/threonine-protein kinase</keyword>
<dbReference type="PROSITE" id="PS00108">
    <property type="entry name" value="PROTEIN_KINASE_ST"/>
    <property type="match status" value="1"/>
</dbReference>
<dbReference type="EMBL" id="JAAALK010000081">
    <property type="protein sequence ID" value="KAG8089556.1"/>
    <property type="molecule type" value="Genomic_DNA"/>
</dbReference>
<dbReference type="InterPro" id="IPR017441">
    <property type="entry name" value="Protein_kinase_ATP_BS"/>
</dbReference>
<proteinExistence type="inferred from homology"/>
<evidence type="ECO:0000256" key="1">
    <source>
        <dbReference type="ARBA" id="ARBA00022679"/>
    </source>
</evidence>
<reference evidence="8" key="2">
    <citation type="submission" date="2021-02" db="EMBL/GenBank/DDBJ databases">
        <authorList>
            <person name="Kimball J.A."/>
            <person name="Haas M.W."/>
            <person name="Macchietto M."/>
            <person name="Kono T."/>
            <person name="Duquette J."/>
            <person name="Shao M."/>
        </authorList>
    </citation>
    <scope>NUCLEOTIDE SEQUENCE</scope>
    <source>
        <tissue evidence="8">Fresh leaf tissue</tissue>
    </source>
</reference>
<dbReference type="FunFam" id="3.30.200.20:FF:000268">
    <property type="entry name" value="probable receptor-like serine/threonine-protein kinase At5g57670"/>
    <property type="match status" value="1"/>
</dbReference>
<comment type="caution">
    <text evidence="8">The sequence shown here is derived from an EMBL/GenBank/DDBJ whole genome shotgun (WGS) entry which is preliminary data.</text>
</comment>
<sequence>MTETPRRSYRKLLSSMIGEKLRDEHEQDNRRVFSGCHHANKWAMRLPSRYSSVSPARSEYITTRAGTITSASWILHDRVAVPSGSNLGRSSVVIEELDKKIPEELISLKEKFPSVYSSFSYTELAKITSNFSPECIVGQGGTSQVYKGCLANGKELAVKILKYSDEVLEEFISEIEIVSSLNHKNIISLTGFCFKDNDLLLVYEYLQRGSLEETLHGDKGCDNLFGWTERFNVAQGVAHALDYLHGNGNNRPVIHRDVKSSNILISEDFEPKLSDFGLALWDADVTSQITCNDVAGTFGYLAPEYFMHGKVNDKIDVYAFGVVLLELISGKKPLCTGCPKGQESLVMWAYSIIQGGKLTQLVDSNLPTDGYANEVERLTLAASLCIRPTPQHRPHIATVLKLLNGDNGILKWARSQQIGFSYESDGDEAVVTPPENNSSNIQSYINLAFDVDDDSASVSSNDFITANTSLEEYLRGRWSRSSSFD</sequence>
<comment type="similarity">
    <text evidence="6">Belongs to the protein kinase superfamily.</text>
</comment>
<dbReference type="InterPro" id="IPR008271">
    <property type="entry name" value="Ser/Thr_kinase_AS"/>
</dbReference>
<dbReference type="Proteomes" id="UP000729402">
    <property type="component" value="Unassembled WGS sequence"/>
</dbReference>